<organism evidence="1 2">
    <name type="scientific">Actibacterium lipolyticum</name>
    <dbReference type="NCBI Taxonomy" id="1524263"/>
    <lineage>
        <taxon>Bacteria</taxon>
        <taxon>Pseudomonadati</taxon>
        <taxon>Pseudomonadota</taxon>
        <taxon>Alphaproteobacteria</taxon>
        <taxon>Rhodobacterales</taxon>
        <taxon>Roseobacteraceae</taxon>
        <taxon>Actibacterium</taxon>
    </lineage>
</organism>
<evidence type="ECO:0000313" key="1">
    <source>
        <dbReference type="EMBL" id="SMX46152.1"/>
    </source>
</evidence>
<reference evidence="2" key="1">
    <citation type="submission" date="2017-05" db="EMBL/GenBank/DDBJ databases">
        <authorList>
            <person name="Rodrigo-Torres L."/>
            <person name="Arahal R. D."/>
            <person name="Lucena T."/>
        </authorList>
    </citation>
    <scope>NUCLEOTIDE SEQUENCE [LARGE SCALE GENOMIC DNA]</scope>
    <source>
        <strain evidence="2">CECT 8621</strain>
    </source>
</reference>
<protein>
    <submittedName>
        <fullName evidence="1">Uncharacterized protein</fullName>
    </submittedName>
</protein>
<evidence type="ECO:0000313" key="2">
    <source>
        <dbReference type="Proteomes" id="UP000202922"/>
    </source>
</evidence>
<proteinExistence type="predicted"/>
<name>A0A238KVE1_9RHOB</name>
<accession>A0A238KVE1</accession>
<dbReference type="Proteomes" id="UP000202922">
    <property type="component" value="Unassembled WGS sequence"/>
</dbReference>
<dbReference type="EMBL" id="FXYE01000002">
    <property type="protein sequence ID" value="SMX46152.1"/>
    <property type="molecule type" value="Genomic_DNA"/>
</dbReference>
<sequence length="64" mass="7183">MTQEQTRIAALSYDAALHRFRGAVEFRAMGQAPSRVEVDIPGDVRWSHDRIVRTVMNAAQAART</sequence>
<dbReference type="OrthoDB" id="7870101at2"/>
<dbReference type="AlphaFoldDB" id="A0A238KVE1"/>
<dbReference type="RefSeq" id="WP_093968059.1">
    <property type="nucleotide sequence ID" value="NZ_FXYE01000002.1"/>
</dbReference>
<gene>
    <name evidence="1" type="ORF">COL8621_02988</name>
</gene>
<keyword evidence="2" id="KW-1185">Reference proteome</keyword>